<dbReference type="NCBIfam" id="NF006152">
    <property type="entry name" value="PRK08296.1-4"/>
    <property type="match status" value="1"/>
</dbReference>
<proteinExistence type="predicted"/>
<evidence type="ECO:0000313" key="3">
    <source>
        <dbReference type="Proteomes" id="UP000036338"/>
    </source>
</evidence>
<dbReference type="Gene3D" id="3.50.30.10">
    <property type="entry name" value="Phosphohistidine domain"/>
    <property type="match status" value="1"/>
</dbReference>
<evidence type="ECO:0000259" key="1">
    <source>
        <dbReference type="Pfam" id="PF00391"/>
    </source>
</evidence>
<comment type="caution">
    <text evidence="2">The sequence shown here is derived from an EMBL/GenBank/DDBJ whole genome shotgun (WGS) entry which is preliminary data.</text>
</comment>
<sequence length="610" mass="69434">MNRSSRGKFPSPFEVAVPPGCEGWQRLYPYYHVFSDERRASEESRFWFADRIHHAEPLYPFDAIICEAIWVALSQYNTRVFVMPSALGIDQRIVNGYLYLSPTSVTDPALIEQRTEHFTRRAGYYFEHWDELYEQWLRKTRAHIEALAAIEIRDLPELEAEAVVTEGQGVASGYHLLEAYNRTIENLLKVWQYHFEMLNLGYAAYLTFLEFCKQAFPGISDQSVAQMVSGIDVLLFRPDDELRKLAHLAIALDIAPVVKQAAPPSKILADLQETENGRQWCDALEEAKQPWFNFSTGTGFYHHDRSWIDDLSFPFVALRSYVEKLEQGETIERPLDAIRSERDRITTEYAQLVKNDEDAKVFADLLNLARTVYPYVENHNFFVEHWHHTVFWQKMREFGKILAQHGFIASTDDLFFLNRYEIQAALYDLIAAWSVGADARGPRIWPDEIAQRREIYQRFRQSSPPPALGTPPESITDPLMIMLWGITQETVINWLGIESADGEQRELKGCAASPGIVEGPVRVINRTEQLNEVQPGEILVCPVTSPSWAPVFGRIKATVSDVGGVMCHAAIVSREYGLPAVVGTGFGTRLIKTGQRIRVNGDAGTVQILS</sequence>
<dbReference type="AlphaFoldDB" id="A0A0J5WH26"/>
<dbReference type="RefSeq" id="WP_048248580.1">
    <property type="nucleotide sequence ID" value="NZ_LDWR01000041.1"/>
</dbReference>
<dbReference type="SUPFAM" id="SSF52009">
    <property type="entry name" value="Phosphohistidine domain"/>
    <property type="match status" value="1"/>
</dbReference>
<dbReference type="Pfam" id="PF00391">
    <property type="entry name" value="PEP-utilizers"/>
    <property type="match status" value="1"/>
</dbReference>
<reference evidence="2 3" key="1">
    <citation type="submission" date="2015-05" db="EMBL/GenBank/DDBJ databases">
        <title>Draft genome of Burkholderia cepacia LK29.</title>
        <authorList>
            <person name="Chan X.Y."/>
        </authorList>
    </citation>
    <scope>NUCLEOTIDE SEQUENCE [LARGE SCALE GENOMIC DNA]</scope>
    <source>
        <strain evidence="2 3">LK29</strain>
    </source>
</reference>
<dbReference type="NCBIfam" id="NF006153">
    <property type="entry name" value="PRK08296.1-5"/>
    <property type="match status" value="1"/>
</dbReference>
<name>A0A0J5WH26_BURCE</name>
<dbReference type="PANTHER" id="PTHR43615">
    <property type="entry name" value="PHOSPHOENOLPYRUVATE SYNTHASE-RELATED"/>
    <property type="match status" value="1"/>
</dbReference>
<feature type="domain" description="PEP-utilising enzyme mobile" evidence="1">
    <location>
        <begin position="534"/>
        <end position="604"/>
    </location>
</feature>
<dbReference type="EMBL" id="LDWR01000041">
    <property type="protein sequence ID" value="KML53954.1"/>
    <property type="molecule type" value="Genomic_DNA"/>
</dbReference>
<dbReference type="InterPro" id="IPR008279">
    <property type="entry name" value="PEP-util_enz_mobile_dom"/>
</dbReference>
<accession>A0A0J5WH26</accession>
<dbReference type="NCBIfam" id="NF006151">
    <property type="entry name" value="PRK08296.1-3"/>
    <property type="match status" value="1"/>
</dbReference>
<evidence type="ECO:0000313" key="2">
    <source>
        <dbReference type="EMBL" id="KML53954.1"/>
    </source>
</evidence>
<dbReference type="NCBIfam" id="NF006150">
    <property type="entry name" value="PRK08296.1-2"/>
    <property type="match status" value="1"/>
</dbReference>
<dbReference type="PANTHER" id="PTHR43615:SF1">
    <property type="entry name" value="PPDK_N DOMAIN-CONTAINING PROTEIN"/>
    <property type="match status" value="1"/>
</dbReference>
<dbReference type="InterPro" id="IPR051549">
    <property type="entry name" value="PEP_Utilizing_Enz"/>
</dbReference>
<dbReference type="GO" id="GO:0016772">
    <property type="term" value="F:transferase activity, transferring phosphorus-containing groups"/>
    <property type="evidence" value="ECO:0007669"/>
    <property type="project" value="InterPro"/>
</dbReference>
<organism evidence="2 3">
    <name type="scientific">Burkholderia cepacia</name>
    <name type="common">Pseudomonas cepacia</name>
    <dbReference type="NCBI Taxonomy" id="292"/>
    <lineage>
        <taxon>Bacteria</taxon>
        <taxon>Pseudomonadati</taxon>
        <taxon>Pseudomonadota</taxon>
        <taxon>Betaproteobacteria</taxon>
        <taxon>Burkholderiales</taxon>
        <taxon>Burkholderiaceae</taxon>
        <taxon>Burkholderia</taxon>
        <taxon>Burkholderia cepacia complex</taxon>
    </lineage>
</organism>
<protein>
    <recommendedName>
        <fullName evidence="1">PEP-utilising enzyme mobile domain-containing protein</fullName>
    </recommendedName>
</protein>
<dbReference type="InterPro" id="IPR036637">
    <property type="entry name" value="Phosphohistidine_dom_sf"/>
</dbReference>
<dbReference type="PATRIC" id="fig|292.27.peg.4796"/>
<gene>
    <name evidence="2" type="ORF">VL15_22385</name>
</gene>
<dbReference type="Proteomes" id="UP000036338">
    <property type="component" value="Unassembled WGS sequence"/>
</dbReference>